<keyword evidence="2" id="KW-0813">Transport</keyword>
<proteinExistence type="inferred from homology"/>
<keyword evidence="5" id="KW-0675">Receptor</keyword>
<feature type="signal peptide" evidence="3">
    <location>
        <begin position="1"/>
        <end position="22"/>
    </location>
</feature>
<dbReference type="GO" id="GO:0044718">
    <property type="term" value="P:siderophore transmembrane transport"/>
    <property type="evidence" value="ECO:0007669"/>
    <property type="project" value="TreeGrafter"/>
</dbReference>
<dbReference type="PROSITE" id="PS52016">
    <property type="entry name" value="TONB_DEPENDENT_REC_3"/>
    <property type="match status" value="1"/>
</dbReference>
<evidence type="ECO:0000313" key="5">
    <source>
        <dbReference type="EMBL" id="XCH22148.1"/>
    </source>
</evidence>
<comment type="similarity">
    <text evidence="2">Belongs to the TonB-dependent receptor family.</text>
</comment>
<protein>
    <submittedName>
        <fullName evidence="5">TonB-dependent receptor plug domain-containing protein</fullName>
    </submittedName>
</protein>
<dbReference type="InterPro" id="IPR037066">
    <property type="entry name" value="Plug_dom_sf"/>
</dbReference>
<feature type="chain" id="PRO_5043750683" evidence="3">
    <location>
        <begin position="23"/>
        <end position="295"/>
    </location>
</feature>
<evidence type="ECO:0000256" key="2">
    <source>
        <dbReference type="PROSITE-ProRule" id="PRU01360"/>
    </source>
</evidence>
<keyword evidence="2" id="KW-0812">Transmembrane</keyword>
<dbReference type="InterPro" id="IPR008969">
    <property type="entry name" value="CarboxyPept-like_regulatory"/>
</dbReference>
<dbReference type="NCBIfam" id="TIGR04057">
    <property type="entry name" value="SusC_RagA_signa"/>
    <property type="match status" value="1"/>
</dbReference>
<reference evidence="5" key="1">
    <citation type="submission" date="2024-06" db="EMBL/GenBank/DDBJ databases">
        <title>Sequencing and assembly of the genome of Dyadobacter sp. strain 676, a symbiont of Cyamopsis tetragonoloba.</title>
        <authorList>
            <person name="Guro P."/>
            <person name="Sazanova A."/>
            <person name="Kuznetsova I."/>
            <person name="Belimov A."/>
            <person name="Safronova V."/>
        </authorList>
    </citation>
    <scope>NUCLEOTIDE SEQUENCE</scope>
    <source>
        <strain evidence="5">676</strain>
    </source>
</reference>
<gene>
    <name evidence="5" type="ORF">ABV298_17520</name>
</gene>
<dbReference type="GO" id="GO:0015344">
    <property type="term" value="F:siderophore uptake transmembrane transporter activity"/>
    <property type="evidence" value="ECO:0007669"/>
    <property type="project" value="TreeGrafter"/>
</dbReference>
<dbReference type="SUPFAM" id="SSF56935">
    <property type="entry name" value="Porins"/>
    <property type="match status" value="1"/>
</dbReference>
<name>A0AAU8FC91_9BACT</name>
<dbReference type="Pfam" id="PF07715">
    <property type="entry name" value="Plug"/>
    <property type="match status" value="1"/>
</dbReference>
<keyword evidence="2" id="KW-0472">Membrane</keyword>
<comment type="subcellular location">
    <subcellularLocation>
        <location evidence="2">Cell outer membrane</location>
        <topology evidence="2">Multi-pass membrane protein</topology>
    </subcellularLocation>
</comment>
<sequence>MKKVFTLGFLWVLLFLSGAGFAQDLSIKGKVQSADGYLPGASILIKGTSRGSTTDANGDFTLNTPANATLVVSFIGYKTVEIPVGSKTVLDIMLESDATQFNEIVVTALGIAREKKALGYAVQEVSGKTLTQARETNLVNSLSGRLAGVQVTNSNGAPGSSSRMIIRGASSIGSNNQPLFVVDGVPVDNSNFGSGTGIDYGNAAASINPDDVESINVLKGPSAAALYGSRGANGVVLITTKSGKGTKGIGVSFNSNTAFESPFRLPKWQNEYGQGAKGLFSYVDGAGGGRERRRR</sequence>
<dbReference type="InterPro" id="IPR039426">
    <property type="entry name" value="TonB-dep_rcpt-like"/>
</dbReference>
<dbReference type="InterPro" id="IPR023997">
    <property type="entry name" value="TonB-dep_OMP_SusC/RagA_CS"/>
</dbReference>
<dbReference type="EMBL" id="CP159289">
    <property type="protein sequence ID" value="XCH22148.1"/>
    <property type="molecule type" value="Genomic_DNA"/>
</dbReference>
<organism evidence="5">
    <name type="scientific">Dyadobacter sp. 676</name>
    <dbReference type="NCBI Taxonomy" id="3088362"/>
    <lineage>
        <taxon>Bacteria</taxon>
        <taxon>Pseudomonadati</taxon>
        <taxon>Bacteroidota</taxon>
        <taxon>Cytophagia</taxon>
        <taxon>Cytophagales</taxon>
        <taxon>Spirosomataceae</taxon>
        <taxon>Dyadobacter</taxon>
    </lineage>
</organism>
<dbReference type="RefSeq" id="WP_353717481.1">
    <property type="nucleotide sequence ID" value="NZ_CP159289.1"/>
</dbReference>
<keyword evidence="2" id="KW-0998">Cell outer membrane</keyword>
<evidence type="ECO:0000256" key="3">
    <source>
        <dbReference type="SAM" id="SignalP"/>
    </source>
</evidence>
<dbReference type="AlphaFoldDB" id="A0AAU8FC91"/>
<dbReference type="Pfam" id="PF13715">
    <property type="entry name" value="CarbopepD_reg_2"/>
    <property type="match status" value="1"/>
</dbReference>
<dbReference type="Gene3D" id="2.60.40.1120">
    <property type="entry name" value="Carboxypeptidase-like, regulatory domain"/>
    <property type="match status" value="1"/>
</dbReference>
<keyword evidence="1 3" id="KW-0732">Signal</keyword>
<evidence type="ECO:0000256" key="1">
    <source>
        <dbReference type="ARBA" id="ARBA00022729"/>
    </source>
</evidence>
<feature type="domain" description="TonB-dependent receptor plug" evidence="4">
    <location>
        <begin position="116"/>
        <end position="235"/>
    </location>
</feature>
<accession>A0AAU8FC91</accession>
<dbReference type="InterPro" id="IPR012910">
    <property type="entry name" value="Plug_dom"/>
</dbReference>
<dbReference type="PANTHER" id="PTHR30069">
    <property type="entry name" value="TONB-DEPENDENT OUTER MEMBRANE RECEPTOR"/>
    <property type="match status" value="1"/>
</dbReference>
<evidence type="ECO:0000259" key="4">
    <source>
        <dbReference type="Pfam" id="PF07715"/>
    </source>
</evidence>
<dbReference type="SUPFAM" id="SSF49464">
    <property type="entry name" value="Carboxypeptidase regulatory domain-like"/>
    <property type="match status" value="1"/>
</dbReference>
<dbReference type="GO" id="GO:0009279">
    <property type="term" value="C:cell outer membrane"/>
    <property type="evidence" value="ECO:0007669"/>
    <property type="project" value="UniProtKB-SubCell"/>
</dbReference>
<dbReference type="Gene3D" id="2.170.130.10">
    <property type="entry name" value="TonB-dependent receptor, plug domain"/>
    <property type="match status" value="1"/>
</dbReference>
<keyword evidence="2" id="KW-1134">Transmembrane beta strand</keyword>
<dbReference type="PANTHER" id="PTHR30069:SF29">
    <property type="entry name" value="HEMOGLOBIN AND HEMOGLOBIN-HAPTOGLOBIN-BINDING PROTEIN 1-RELATED"/>
    <property type="match status" value="1"/>
</dbReference>